<reference evidence="5" key="1">
    <citation type="submission" date="2016-11" db="UniProtKB">
        <authorList>
            <consortium name="WormBaseParasite"/>
        </authorList>
    </citation>
    <scope>IDENTIFICATION</scope>
</reference>
<dbReference type="AlphaFoldDB" id="A0A1I8A649"/>
<accession>A0A1I8A649</accession>
<keyword evidence="2" id="KW-0812">Transmembrane</keyword>
<evidence type="ECO:0000313" key="4">
    <source>
        <dbReference type="Proteomes" id="UP000095287"/>
    </source>
</evidence>
<feature type="region of interest" description="Disordered" evidence="1">
    <location>
        <begin position="266"/>
        <end position="287"/>
    </location>
</feature>
<organism evidence="4 5">
    <name type="scientific">Steinernema glaseri</name>
    <dbReference type="NCBI Taxonomy" id="37863"/>
    <lineage>
        <taxon>Eukaryota</taxon>
        <taxon>Metazoa</taxon>
        <taxon>Ecdysozoa</taxon>
        <taxon>Nematoda</taxon>
        <taxon>Chromadorea</taxon>
        <taxon>Rhabditida</taxon>
        <taxon>Tylenchina</taxon>
        <taxon>Panagrolaimomorpha</taxon>
        <taxon>Strongyloidoidea</taxon>
        <taxon>Steinernematidae</taxon>
        <taxon>Steinernema</taxon>
    </lineage>
</organism>
<proteinExistence type="predicted"/>
<dbReference type="Proteomes" id="UP000095287">
    <property type="component" value="Unplaced"/>
</dbReference>
<sequence>MTADKPPILAATLIFLTAVLLSSPGVASQKVEWDVGNYPNPTARDFRRCNMRTTAQICDPDKVLGEQARYRLNHELHQLESRTRQDHGGTFCQKKGITGAMAIAKHVRGGSDQAVKAMANDMLRKWSLDDQCQKSVIIVVATEDRKFWVARGDAVPVYAQEFTDIFTEQKALFQSGDYQQALTNILQKTWEVALSKQGARTQPEPPKGGGGRGFVDPAPGGKGGAGMPSFKFPKIPGWFWLVLVLVIVPLLCCCCICYCCCCRGKGGEPSSPRRQTPADVDGGGRSRGGGGGLNNFLGSLGGAGVGSLVGRLLSGGGGGRRGGGGMGGGGGGGGDVGGGGGQQPYRPSRPADTGGLYPEAKVRDEGGGGGW</sequence>
<dbReference type="PANTHER" id="PTHR33748">
    <property type="entry name" value="PROTEIN CBG04600"/>
    <property type="match status" value="1"/>
</dbReference>
<keyword evidence="2" id="KW-1133">Transmembrane helix</keyword>
<feature type="region of interest" description="Disordered" evidence="1">
    <location>
        <begin position="197"/>
        <end position="220"/>
    </location>
</feature>
<dbReference type="InterPro" id="IPR033438">
    <property type="entry name" value="MOLO1"/>
</dbReference>
<evidence type="ECO:0000256" key="2">
    <source>
        <dbReference type="SAM" id="Phobius"/>
    </source>
</evidence>
<keyword evidence="2" id="KW-0472">Membrane</keyword>
<feature type="region of interest" description="Disordered" evidence="1">
    <location>
        <begin position="319"/>
        <end position="371"/>
    </location>
</feature>
<protein>
    <submittedName>
        <fullName evidence="5">TPM_phosphatase domain-containing protein</fullName>
    </submittedName>
</protein>
<keyword evidence="3" id="KW-0732">Signal</keyword>
<name>A0A1I8A649_9BILA</name>
<feature type="compositionally biased region" description="Gly residues" evidence="1">
    <location>
        <begin position="319"/>
        <end position="342"/>
    </location>
</feature>
<dbReference type="Pfam" id="PF17175">
    <property type="entry name" value="MOLO1"/>
    <property type="match status" value="1"/>
</dbReference>
<keyword evidence="4" id="KW-1185">Reference proteome</keyword>
<feature type="compositionally biased region" description="Basic and acidic residues" evidence="1">
    <location>
        <begin position="360"/>
        <end position="371"/>
    </location>
</feature>
<feature type="chain" id="PRO_5009314225" evidence="3">
    <location>
        <begin position="29"/>
        <end position="371"/>
    </location>
</feature>
<evidence type="ECO:0000256" key="1">
    <source>
        <dbReference type="SAM" id="MobiDB-lite"/>
    </source>
</evidence>
<dbReference type="Gene3D" id="3.10.310.50">
    <property type="match status" value="1"/>
</dbReference>
<feature type="signal peptide" evidence="3">
    <location>
        <begin position="1"/>
        <end position="28"/>
    </location>
</feature>
<dbReference type="GO" id="GO:0005892">
    <property type="term" value="C:acetylcholine-gated channel complex"/>
    <property type="evidence" value="ECO:0007669"/>
    <property type="project" value="InterPro"/>
</dbReference>
<dbReference type="WBParaSite" id="L893_g33249.t1">
    <property type="protein sequence ID" value="L893_g33249.t1"/>
    <property type="gene ID" value="L893_g33249"/>
</dbReference>
<feature type="transmembrane region" description="Helical" evidence="2">
    <location>
        <begin position="238"/>
        <end position="261"/>
    </location>
</feature>
<evidence type="ECO:0000313" key="5">
    <source>
        <dbReference type="WBParaSite" id="L893_g33249.t1"/>
    </source>
</evidence>
<dbReference type="PANTHER" id="PTHR33748:SF6">
    <property type="entry name" value="TPM_PHOSPHATASE DOMAIN-CONTAINING PROTEIN"/>
    <property type="match status" value="1"/>
</dbReference>
<evidence type="ECO:0000256" key="3">
    <source>
        <dbReference type="SAM" id="SignalP"/>
    </source>
</evidence>